<dbReference type="PROSITE" id="PS50085">
    <property type="entry name" value="RAPGAP"/>
    <property type="match status" value="1"/>
</dbReference>
<evidence type="ECO:0000259" key="3">
    <source>
        <dbReference type="PROSITE" id="PS50085"/>
    </source>
</evidence>
<dbReference type="GO" id="GO:0005634">
    <property type="term" value="C:nucleus"/>
    <property type="evidence" value="ECO:0007669"/>
    <property type="project" value="InterPro"/>
</dbReference>
<dbReference type="PANTHER" id="PTHR10063:SF0">
    <property type="entry name" value="TUBERIN"/>
    <property type="match status" value="1"/>
</dbReference>
<evidence type="ECO:0000313" key="4">
    <source>
        <dbReference type="EMBL" id="KAI1712450.1"/>
    </source>
</evidence>
<evidence type="ECO:0000313" key="5">
    <source>
        <dbReference type="Proteomes" id="UP001201812"/>
    </source>
</evidence>
<dbReference type="GO" id="GO:0005096">
    <property type="term" value="F:GTPase activator activity"/>
    <property type="evidence" value="ECO:0007669"/>
    <property type="project" value="UniProtKB-KW"/>
</dbReference>
<dbReference type="Gene3D" id="3.40.50.11210">
    <property type="entry name" value="Rap/Ran-GAP"/>
    <property type="match status" value="1"/>
</dbReference>
<dbReference type="PRINTS" id="PR01431">
    <property type="entry name" value="TUBERIN"/>
</dbReference>
<feature type="domain" description="Rap-GAP" evidence="3">
    <location>
        <begin position="1354"/>
        <end position="1569"/>
    </location>
</feature>
<evidence type="ECO:0000256" key="2">
    <source>
        <dbReference type="SAM" id="MobiDB-lite"/>
    </source>
</evidence>
<evidence type="ECO:0000256" key="1">
    <source>
        <dbReference type="ARBA" id="ARBA00022468"/>
    </source>
</evidence>
<dbReference type="EMBL" id="JAKKPZ010000018">
    <property type="protein sequence ID" value="KAI1712450.1"/>
    <property type="molecule type" value="Genomic_DNA"/>
</dbReference>
<dbReference type="GO" id="GO:0046627">
    <property type="term" value="P:negative regulation of insulin receptor signaling pathway"/>
    <property type="evidence" value="ECO:0007669"/>
    <property type="project" value="TreeGrafter"/>
</dbReference>
<dbReference type="InterPro" id="IPR016024">
    <property type="entry name" value="ARM-type_fold"/>
</dbReference>
<feature type="compositionally biased region" description="Basic and acidic residues" evidence="2">
    <location>
        <begin position="1263"/>
        <end position="1280"/>
    </location>
</feature>
<keyword evidence="1" id="KW-0343">GTPase activation</keyword>
<dbReference type="InterPro" id="IPR003913">
    <property type="entry name" value="Tuberin"/>
</dbReference>
<dbReference type="GO" id="GO:0051898">
    <property type="term" value="P:negative regulation of phosphatidylinositol 3-kinase/protein kinase B signal transduction"/>
    <property type="evidence" value="ECO:0007669"/>
    <property type="project" value="TreeGrafter"/>
</dbReference>
<dbReference type="InterPro" id="IPR027107">
    <property type="entry name" value="Tuberin/Ral-act_asu"/>
</dbReference>
<dbReference type="InterPro" id="IPR000331">
    <property type="entry name" value="Rap/Ran_GAP_dom"/>
</dbReference>
<name>A0AAD4R6B7_9BILA</name>
<dbReference type="InterPro" id="IPR024584">
    <property type="entry name" value="Tuberin_N"/>
</dbReference>
<dbReference type="GO" id="GO:0030178">
    <property type="term" value="P:negative regulation of Wnt signaling pathway"/>
    <property type="evidence" value="ECO:0007669"/>
    <property type="project" value="TreeGrafter"/>
</dbReference>
<dbReference type="InterPro" id="IPR018515">
    <property type="entry name" value="Tuberin-type_domain"/>
</dbReference>
<feature type="compositionally biased region" description="Polar residues" evidence="2">
    <location>
        <begin position="1217"/>
        <end position="1230"/>
    </location>
</feature>
<dbReference type="GO" id="GO:0033596">
    <property type="term" value="C:TSC1-TSC2 complex"/>
    <property type="evidence" value="ECO:0007669"/>
    <property type="project" value="InterPro"/>
</dbReference>
<dbReference type="SUPFAM" id="SSF111347">
    <property type="entry name" value="Rap/Ran-GAP"/>
    <property type="match status" value="1"/>
</dbReference>
<comment type="caution">
    <text evidence="4">The sequence shown here is derived from an EMBL/GenBank/DDBJ whole genome shotgun (WGS) entry which is preliminary data.</text>
</comment>
<dbReference type="PANTHER" id="PTHR10063">
    <property type="entry name" value="TUBERIN"/>
    <property type="match status" value="1"/>
</dbReference>
<accession>A0AAD4R6B7</accession>
<dbReference type="InterPro" id="IPR035974">
    <property type="entry name" value="Rap/Ran-GAP_sf"/>
</dbReference>
<dbReference type="SUPFAM" id="SSF48371">
    <property type="entry name" value="ARM repeat"/>
    <property type="match status" value="1"/>
</dbReference>
<dbReference type="Proteomes" id="UP001201812">
    <property type="component" value="Unassembled WGS sequence"/>
</dbReference>
<gene>
    <name evidence="4" type="ORF">DdX_09536</name>
</gene>
<dbReference type="GO" id="GO:0051726">
    <property type="term" value="P:regulation of cell cycle"/>
    <property type="evidence" value="ECO:0007669"/>
    <property type="project" value="TreeGrafter"/>
</dbReference>
<protein>
    <submittedName>
        <fullName evidence="4">Tuberin domain-containing protein</fullName>
    </submittedName>
</protein>
<reference evidence="4" key="1">
    <citation type="submission" date="2022-01" db="EMBL/GenBank/DDBJ databases">
        <title>Genome Sequence Resource for Two Populations of Ditylenchus destructor, the Migratory Endoparasitic Phytonematode.</title>
        <authorList>
            <person name="Zhang H."/>
            <person name="Lin R."/>
            <person name="Xie B."/>
        </authorList>
    </citation>
    <scope>NUCLEOTIDE SEQUENCE</scope>
    <source>
        <strain evidence="4">BazhouSP</strain>
    </source>
</reference>
<feature type="region of interest" description="Disordered" evidence="2">
    <location>
        <begin position="1189"/>
        <end position="1281"/>
    </location>
</feature>
<dbReference type="GO" id="GO:0032007">
    <property type="term" value="P:negative regulation of TOR signaling"/>
    <property type="evidence" value="ECO:0007669"/>
    <property type="project" value="InterPro"/>
</dbReference>
<dbReference type="GO" id="GO:0051056">
    <property type="term" value="P:regulation of small GTPase mediated signal transduction"/>
    <property type="evidence" value="ECO:0007669"/>
    <property type="project" value="InterPro"/>
</dbReference>
<keyword evidence="5" id="KW-1185">Reference proteome</keyword>
<organism evidence="4 5">
    <name type="scientific">Ditylenchus destructor</name>
    <dbReference type="NCBI Taxonomy" id="166010"/>
    <lineage>
        <taxon>Eukaryota</taxon>
        <taxon>Metazoa</taxon>
        <taxon>Ecdysozoa</taxon>
        <taxon>Nematoda</taxon>
        <taxon>Chromadorea</taxon>
        <taxon>Rhabditida</taxon>
        <taxon>Tylenchina</taxon>
        <taxon>Tylenchomorpha</taxon>
        <taxon>Sphaerularioidea</taxon>
        <taxon>Anguinidae</taxon>
        <taxon>Anguininae</taxon>
        <taxon>Ditylenchus</taxon>
    </lineage>
</organism>
<feature type="compositionally biased region" description="Polar residues" evidence="2">
    <location>
        <begin position="1192"/>
        <end position="1203"/>
    </location>
</feature>
<dbReference type="Pfam" id="PF03542">
    <property type="entry name" value="Tuberin"/>
    <property type="match status" value="1"/>
</dbReference>
<feature type="compositionally biased region" description="Polar residues" evidence="2">
    <location>
        <begin position="1242"/>
        <end position="1262"/>
    </location>
</feature>
<dbReference type="Pfam" id="PF11864">
    <property type="entry name" value="DUF3384"/>
    <property type="match status" value="1"/>
</dbReference>
<proteinExistence type="predicted"/>
<sequence>MATSQNPRLVRPQILPSESTSFHNFNRSGAFLKLFFRGTLADRNAQNYISNEGSVHESVWNGLNKSSDWKVRLKTMENLEQMSKKRRIQVSVLEGIWAETNDMLLSNNPHIRKAFLSLMCGLTKSQNEEIGLALRLTFFEAIRETGLEELTLRWLCNLTDEGRIEPFECLIGPLLADWLKIVLSADYHPLASELTTLTEQTFTRNSAFLDEEVVTSILHCFCKRISQNCVTLVVPILSCIESILKYSHIPKSELLPLVVCLCLLITNPAHSSNAWKLMRILLSSVNAYAVLRILQHLLTRFFHTHNGGIPKNSLVMIIRGAVFSVAMALWGSQRVESLRCSPSIIVPSMTEAMVLDPLIGREVLNALRRIVAKYGKSLPQLAWNTIIQSLERAVQYARLVDASDMFTEIAHIITSIENLYTEHKYCGSTETFFMLVESSSDFLPDESIVRFMDYKISCIDPLSGDWITQLRTLVQKYISHSNPAKRREKALSLLRETYYKHRLFYEADVVKNLILQVLQPKIIAEEEDANFQYELTSFLFDLARTVTLKVSTSNETFNDIVLLIGSIFNGNTQFSNQNDNLENLEIIACNFGDLLNERWTSLDAHLIRTIHNVLIEHAKMYFNLGVVDFVAADVRSRIFDALLSMQAHPFTQQLLKVIVVSSTSQPIFSANPRIIVGSEENTFKWSSICEITTLALKTDQCWPVIQKILNYLVTILELRCLVSTAGQTLLAELVEAILNLYSRYKDGHFGSVENVEIAKHLSPVLGKLINYCQDMRLCKILVDCVKCGSIQAIMACDLAVQVLPHKMTLINRQLMENLTLLRPSAQLAIPIIELVGDSADVFEFHEFFQEKHFRSVVDVLAPYSNSRRFNIFIVACVYRVIMRWYSRIPENFRFEISNYIMQAFTDANQNVTGQFSDRELSRNVKPNKLEITQCGDKSGPQVPQKISSISLDASQPSSLAVTVSATPTITPTLCPTEPQRFSTEGPINSAVQLATDTLDSVLNSGKGTEIMARQSSVNSEGVWENQMLTPTSTDQRIFSVGTDVSPEVSPTVEAQQRHQMDFSKIGGNGNLNRIPNKTEYDVSEEALESLGLFMRFWRKRSARGLTSPNQSRKGHSKLFIDEKEEMIEKRIENWIVGSSIFSLRVLTRKSQEIGGIQSRRNAQTFSIERPPSTGSQIPKSRLAAQALAEAPHNQSSAITSEFGSNPDVLHTVDSSERNSPFSTSGLLRSGSNDERLRRRHASSAQVPQRQSLANLQLKSTRNLMDDTTTREHGRLVEKDPTPSGQLDWIQLSVRNVYNKSTWVMRAFDQIPIDFSQGVESPCDSDPSTVLMHLCDSPDAVKISPKENEATQRALRLLDKIPIEEHHAVGVLYIGEGQTSETEILGNQYGSERYVKFIRLLGDVISLDGEPAGLQKGKHGKFTYEYLDAISRIVFLVATLMPNSEDDPKCNAKKSLIGNNFVSIVFNESGVPYKLGTVSGQFDRVALEVVPQDDDTVCVTLHACREIACWLAITRAFLPDKVAAQAIRKMAVRAQLSVNVWRGLDECSRNETLRPYLSQAVDRLRKIRALKLKGIQEN</sequence>
<dbReference type="Pfam" id="PF02145">
    <property type="entry name" value="Rap_GAP"/>
    <property type="match status" value="1"/>
</dbReference>